<feature type="transmembrane region" description="Helical" evidence="1">
    <location>
        <begin position="229"/>
        <end position="247"/>
    </location>
</feature>
<feature type="transmembrane region" description="Helical" evidence="1">
    <location>
        <begin position="31"/>
        <end position="49"/>
    </location>
</feature>
<gene>
    <name evidence="2" type="ORF">C7402_104389</name>
</gene>
<evidence type="ECO:0000313" key="3">
    <source>
        <dbReference type="Proteomes" id="UP000245712"/>
    </source>
</evidence>
<feature type="transmembrane region" description="Helical" evidence="1">
    <location>
        <begin position="149"/>
        <end position="167"/>
    </location>
</feature>
<keyword evidence="1" id="KW-1133">Transmembrane helix</keyword>
<reference evidence="2 3" key="1">
    <citation type="submission" date="2018-05" db="EMBL/GenBank/DDBJ databases">
        <title>Genomic Encyclopedia of Type Strains, Phase IV (KMG-V): Genome sequencing to study the core and pangenomes of soil and plant-associated prokaryotes.</title>
        <authorList>
            <person name="Whitman W."/>
        </authorList>
    </citation>
    <scope>NUCLEOTIDE SEQUENCE [LARGE SCALE GENOMIC DNA]</scope>
    <source>
        <strain evidence="2 3">SCZa-39</strain>
    </source>
</reference>
<feature type="transmembrane region" description="Helical" evidence="1">
    <location>
        <begin position="87"/>
        <end position="105"/>
    </location>
</feature>
<name>A0ABX5KR49_9BURK</name>
<accession>A0ABX5KR49</accession>
<comment type="caution">
    <text evidence="2">The sequence shown here is derived from an EMBL/GenBank/DDBJ whole genome shotgun (WGS) entry which is preliminary data.</text>
</comment>
<feature type="transmembrane region" description="Helical" evidence="1">
    <location>
        <begin position="111"/>
        <end position="128"/>
    </location>
</feature>
<protein>
    <submittedName>
        <fullName evidence="2">Uncharacterized protein</fullName>
    </submittedName>
</protein>
<keyword evidence="1" id="KW-0472">Membrane</keyword>
<evidence type="ECO:0000313" key="2">
    <source>
        <dbReference type="EMBL" id="PVX85145.1"/>
    </source>
</evidence>
<dbReference type="RefSeq" id="WP_116610779.1">
    <property type="nucleotide sequence ID" value="NZ_QEOB01000004.1"/>
</dbReference>
<dbReference type="EMBL" id="QEOB01000004">
    <property type="protein sequence ID" value="PVX85145.1"/>
    <property type="molecule type" value="Genomic_DNA"/>
</dbReference>
<keyword evidence="3" id="KW-1185">Reference proteome</keyword>
<sequence length="267" mass="27748">MELLVFKLVLTPLLLLAASLAARRWGEAVGGLLVGLPLTSGPVSVFLALEHGSAFAAQATSGSLTATAAQAAFCVAYCRLAPRGWSVALAGAGLTFAVVAGFLQWSALPANGLYIVAILTVALALNLIPNKPARTARLNAPWWDLPSRMALIAGLVVGVTLIAPYVGPEASGVLASLPFMAIILAVFAHRMIGHEAAQQLMRGMAAGLLGFASFFYVLSLTLTRWSLPSAYGGAILCVLTIQAISLYRMRLPAPCLHAKPKAEGSAS</sequence>
<feature type="transmembrane region" description="Helical" evidence="1">
    <location>
        <begin position="173"/>
        <end position="192"/>
    </location>
</feature>
<organism evidence="2 3">
    <name type="scientific">Paraburkholderia unamae</name>
    <dbReference type="NCBI Taxonomy" id="219649"/>
    <lineage>
        <taxon>Bacteria</taxon>
        <taxon>Pseudomonadati</taxon>
        <taxon>Pseudomonadota</taxon>
        <taxon>Betaproteobacteria</taxon>
        <taxon>Burkholderiales</taxon>
        <taxon>Burkholderiaceae</taxon>
        <taxon>Paraburkholderia</taxon>
    </lineage>
</organism>
<feature type="transmembrane region" description="Helical" evidence="1">
    <location>
        <begin position="204"/>
        <end position="223"/>
    </location>
</feature>
<keyword evidence="1" id="KW-0812">Transmembrane</keyword>
<dbReference type="Proteomes" id="UP000245712">
    <property type="component" value="Unassembled WGS sequence"/>
</dbReference>
<proteinExistence type="predicted"/>
<evidence type="ECO:0000256" key="1">
    <source>
        <dbReference type="SAM" id="Phobius"/>
    </source>
</evidence>